<feature type="compositionally biased region" description="Basic and acidic residues" evidence="1">
    <location>
        <begin position="1"/>
        <end position="37"/>
    </location>
</feature>
<evidence type="ECO:0000256" key="1">
    <source>
        <dbReference type="SAM" id="MobiDB-lite"/>
    </source>
</evidence>
<name>A0A0A9HRA0_ARUDO</name>
<reference evidence="2" key="2">
    <citation type="journal article" date="2015" name="Data Brief">
        <title>Shoot transcriptome of the giant reed, Arundo donax.</title>
        <authorList>
            <person name="Barrero R.A."/>
            <person name="Guerrero F.D."/>
            <person name="Moolhuijzen P."/>
            <person name="Goolsby J.A."/>
            <person name="Tidwell J."/>
            <person name="Bellgard S.E."/>
            <person name="Bellgard M.I."/>
        </authorList>
    </citation>
    <scope>NUCLEOTIDE SEQUENCE</scope>
    <source>
        <tissue evidence="2">Shoot tissue taken approximately 20 cm above the soil surface</tissue>
    </source>
</reference>
<dbReference type="AlphaFoldDB" id="A0A0A9HRA0"/>
<reference evidence="2" key="1">
    <citation type="submission" date="2014-09" db="EMBL/GenBank/DDBJ databases">
        <authorList>
            <person name="Magalhaes I.L.F."/>
            <person name="Oliveira U."/>
            <person name="Santos F.R."/>
            <person name="Vidigal T.H.D.A."/>
            <person name="Brescovit A.D."/>
            <person name="Santos A.J."/>
        </authorList>
    </citation>
    <scope>NUCLEOTIDE SEQUENCE</scope>
    <source>
        <tissue evidence="2">Shoot tissue taken approximately 20 cm above the soil surface</tissue>
    </source>
</reference>
<accession>A0A0A9HRA0</accession>
<dbReference type="EMBL" id="GBRH01162448">
    <property type="protein sequence ID" value="JAE35448.1"/>
    <property type="molecule type" value="Transcribed_RNA"/>
</dbReference>
<evidence type="ECO:0000313" key="2">
    <source>
        <dbReference type="EMBL" id="JAE35448.1"/>
    </source>
</evidence>
<protein>
    <submittedName>
        <fullName evidence="2">Uncharacterized protein</fullName>
    </submittedName>
</protein>
<proteinExistence type="predicted"/>
<organism evidence="2">
    <name type="scientific">Arundo donax</name>
    <name type="common">Giant reed</name>
    <name type="synonym">Donax arundinaceus</name>
    <dbReference type="NCBI Taxonomy" id="35708"/>
    <lineage>
        <taxon>Eukaryota</taxon>
        <taxon>Viridiplantae</taxon>
        <taxon>Streptophyta</taxon>
        <taxon>Embryophyta</taxon>
        <taxon>Tracheophyta</taxon>
        <taxon>Spermatophyta</taxon>
        <taxon>Magnoliopsida</taxon>
        <taxon>Liliopsida</taxon>
        <taxon>Poales</taxon>
        <taxon>Poaceae</taxon>
        <taxon>PACMAD clade</taxon>
        <taxon>Arundinoideae</taxon>
        <taxon>Arundineae</taxon>
        <taxon>Arundo</taxon>
    </lineage>
</organism>
<feature type="region of interest" description="Disordered" evidence="1">
    <location>
        <begin position="1"/>
        <end position="56"/>
    </location>
</feature>
<sequence length="125" mass="11882">MNHLRRPAENGRKGDGSESGKEVAGGEHSDLAARRPDGATLSPASSAMPRGSPPVGMTVWPRAGAFLGCPVGSWSGAATTAVAGAAARLGGPSSSLGAVAFPDGAGAISSAGIAAMADGAAEAGA</sequence>